<evidence type="ECO:0008006" key="4">
    <source>
        <dbReference type="Google" id="ProtNLM"/>
    </source>
</evidence>
<organism evidence="2 3">
    <name type="scientific">Caulifigura coniformis</name>
    <dbReference type="NCBI Taxonomy" id="2527983"/>
    <lineage>
        <taxon>Bacteria</taxon>
        <taxon>Pseudomonadati</taxon>
        <taxon>Planctomycetota</taxon>
        <taxon>Planctomycetia</taxon>
        <taxon>Planctomycetales</taxon>
        <taxon>Planctomycetaceae</taxon>
        <taxon>Caulifigura</taxon>
    </lineage>
</organism>
<dbReference type="InterPro" id="IPR017853">
    <property type="entry name" value="GH"/>
</dbReference>
<dbReference type="RefSeq" id="WP_197453934.1">
    <property type="nucleotide sequence ID" value="NZ_CP036271.1"/>
</dbReference>
<keyword evidence="1" id="KW-0732">Signal</keyword>
<evidence type="ECO:0000313" key="3">
    <source>
        <dbReference type="Proteomes" id="UP000315700"/>
    </source>
</evidence>
<accession>A0A517SBW9</accession>
<dbReference type="SUPFAM" id="SSF51445">
    <property type="entry name" value="(Trans)glycosidases"/>
    <property type="match status" value="1"/>
</dbReference>
<dbReference type="Proteomes" id="UP000315700">
    <property type="component" value="Chromosome"/>
</dbReference>
<sequence precursor="true">MSRLLFRLLVLCAACRCPTAYIEAGDLLPLPDPPTPTKEFEVRGNSAFLGGKPVRLWGLRCVHALRDRALTERLVRNLDSYTEHGINLLSVYLQAAHGGYPDIQAGANPFGEFGLLNPDFAWRLEWLAREADRRGMVLLIGVITPIKDQELRDEEAIRRAIEETARFLETRMIRNVIVDLMYEFDHPTRIAHEGFREPGGSTKKSVAANWFHAVAPGIKAGVTTETHSSSSKEFAGMDLHLIQKEDPIPANGYALNIESLRRDVFGQDGIFTPEQKASLIAEWDRYRAAPNVGYVLNTSYTQSIGGPSGTGPHFEMGGYGTGPHDRGIRFYFEWLQSHVGRYEYPDHIVK</sequence>
<feature type="signal peptide" evidence="1">
    <location>
        <begin position="1"/>
        <end position="22"/>
    </location>
</feature>
<dbReference type="KEGG" id="ccos:Pan44_16360"/>
<dbReference type="AlphaFoldDB" id="A0A517SBW9"/>
<dbReference type="EMBL" id="CP036271">
    <property type="protein sequence ID" value="QDT53613.1"/>
    <property type="molecule type" value="Genomic_DNA"/>
</dbReference>
<feature type="chain" id="PRO_5021895427" description="Glycoside hydrolase family 5 domain-containing protein" evidence="1">
    <location>
        <begin position="23"/>
        <end position="350"/>
    </location>
</feature>
<dbReference type="Gene3D" id="3.20.20.80">
    <property type="entry name" value="Glycosidases"/>
    <property type="match status" value="1"/>
</dbReference>
<reference evidence="2 3" key="1">
    <citation type="submission" date="2019-02" db="EMBL/GenBank/DDBJ databases">
        <title>Deep-cultivation of Planctomycetes and their phenomic and genomic characterization uncovers novel biology.</title>
        <authorList>
            <person name="Wiegand S."/>
            <person name="Jogler M."/>
            <person name="Boedeker C."/>
            <person name="Pinto D."/>
            <person name="Vollmers J."/>
            <person name="Rivas-Marin E."/>
            <person name="Kohn T."/>
            <person name="Peeters S.H."/>
            <person name="Heuer A."/>
            <person name="Rast P."/>
            <person name="Oberbeckmann S."/>
            <person name="Bunk B."/>
            <person name="Jeske O."/>
            <person name="Meyerdierks A."/>
            <person name="Storesund J.E."/>
            <person name="Kallscheuer N."/>
            <person name="Luecker S."/>
            <person name="Lage O.M."/>
            <person name="Pohl T."/>
            <person name="Merkel B.J."/>
            <person name="Hornburger P."/>
            <person name="Mueller R.-W."/>
            <person name="Bruemmer F."/>
            <person name="Labrenz M."/>
            <person name="Spormann A.M."/>
            <person name="Op den Camp H."/>
            <person name="Overmann J."/>
            <person name="Amann R."/>
            <person name="Jetten M.S.M."/>
            <person name="Mascher T."/>
            <person name="Medema M.H."/>
            <person name="Devos D.P."/>
            <person name="Kaster A.-K."/>
            <person name="Ovreas L."/>
            <person name="Rohde M."/>
            <person name="Galperin M.Y."/>
            <person name="Jogler C."/>
        </authorList>
    </citation>
    <scope>NUCLEOTIDE SEQUENCE [LARGE SCALE GENOMIC DNA]</scope>
    <source>
        <strain evidence="2 3">Pan44</strain>
    </source>
</reference>
<protein>
    <recommendedName>
        <fullName evidence="4">Glycoside hydrolase family 5 domain-containing protein</fullName>
    </recommendedName>
</protein>
<name>A0A517SBW9_9PLAN</name>
<gene>
    <name evidence="2" type="ORF">Pan44_16360</name>
</gene>
<evidence type="ECO:0000313" key="2">
    <source>
        <dbReference type="EMBL" id="QDT53613.1"/>
    </source>
</evidence>
<keyword evidence="3" id="KW-1185">Reference proteome</keyword>
<dbReference type="InParanoid" id="A0A517SBW9"/>
<proteinExistence type="predicted"/>
<evidence type="ECO:0000256" key="1">
    <source>
        <dbReference type="SAM" id="SignalP"/>
    </source>
</evidence>